<dbReference type="SMART" id="SM00028">
    <property type="entry name" value="TPR"/>
    <property type="match status" value="2"/>
</dbReference>
<dbReference type="GO" id="GO:0006886">
    <property type="term" value="P:intracellular protein transport"/>
    <property type="evidence" value="ECO:0007669"/>
    <property type="project" value="InterPro"/>
</dbReference>
<dbReference type="GO" id="GO:0043161">
    <property type="term" value="P:proteasome-mediated ubiquitin-dependent protein catabolic process"/>
    <property type="evidence" value="ECO:0007669"/>
    <property type="project" value="TreeGrafter"/>
</dbReference>
<accession>A0A067QHR8</accession>
<dbReference type="GO" id="GO:0031462">
    <property type="term" value="C:Cul2-RING ubiquitin ligase complex"/>
    <property type="evidence" value="ECO:0007669"/>
    <property type="project" value="TreeGrafter"/>
</dbReference>
<dbReference type="InterPro" id="IPR019734">
    <property type="entry name" value="TPR_rpt"/>
</dbReference>
<name>A0A067QHR8_ZOONE</name>
<dbReference type="OMA" id="YAESSHC"/>
<dbReference type="Pfam" id="PF13374">
    <property type="entry name" value="TPR_10"/>
    <property type="match status" value="1"/>
</dbReference>
<dbReference type="Gene3D" id="1.25.40.10">
    <property type="entry name" value="Tetratricopeptide repeat domain"/>
    <property type="match status" value="2"/>
</dbReference>
<dbReference type="PANTHER" id="PTHR46575">
    <property type="entry name" value="AMYLOID PROTEIN-BINDING PROTEIN 2"/>
    <property type="match status" value="1"/>
</dbReference>
<dbReference type="OrthoDB" id="7103806at2759"/>
<dbReference type="STRING" id="136037.A0A067QHR8"/>
<dbReference type="InParanoid" id="A0A067QHR8"/>
<gene>
    <name evidence="1" type="ORF">L798_04288</name>
</gene>
<dbReference type="GO" id="GO:1990756">
    <property type="term" value="F:ubiquitin-like ligase-substrate adaptor activity"/>
    <property type="evidence" value="ECO:0007669"/>
    <property type="project" value="TreeGrafter"/>
</dbReference>
<keyword evidence="2" id="KW-1185">Reference proteome</keyword>
<reference evidence="1 2" key="1">
    <citation type="journal article" date="2014" name="Nat. Commun.">
        <title>Molecular traces of alternative social organization in a termite genome.</title>
        <authorList>
            <person name="Terrapon N."/>
            <person name="Li C."/>
            <person name="Robertson H.M."/>
            <person name="Ji L."/>
            <person name="Meng X."/>
            <person name="Booth W."/>
            <person name="Chen Z."/>
            <person name="Childers C.P."/>
            <person name="Glastad K.M."/>
            <person name="Gokhale K."/>
            <person name="Gowin J."/>
            <person name="Gronenberg W."/>
            <person name="Hermansen R.A."/>
            <person name="Hu H."/>
            <person name="Hunt B.G."/>
            <person name="Huylmans A.K."/>
            <person name="Khalil S.M."/>
            <person name="Mitchell R.D."/>
            <person name="Munoz-Torres M.C."/>
            <person name="Mustard J.A."/>
            <person name="Pan H."/>
            <person name="Reese J.T."/>
            <person name="Scharf M.E."/>
            <person name="Sun F."/>
            <person name="Vogel H."/>
            <person name="Xiao J."/>
            <person name="Yang W."/>
            <person name="Yang Z."/>
            <person name="Yang Z."/>
            <person name="Zhou J."/>
            <person name="Zhu J."/>
            <person name="Brent C.S."/>
            <person name="Elsik C.G."/>
            <person name="Goodisman M.A."/>
            <person name="Liberles D.A."/>
            <person name="Roe R.M."/>
            <person name="Vargo E.L."/>
            <person name="Vilcinskas A."/>
            <person name="Wang J."/>
            <person name="Bornberg-Bauer E."/>
            <person name="Korb J."/>
            <person name="Zhang G."/>
            <person name="Liebig J."/>
        </authorList>
    </citation>
    <scope>NUCLEOTIDE SEQUENCE [LARGE SCALE GENOMIC DNA]</scope>
    <source>
        <tissue evidence="1">Whole organism</tissue>
    </source>
</reference>
<dbReference type="EMBL" id="KK853603">
    <property type="protein sequence ID" value="KDR06362.1"/>
    <property type="molecule type" value="Genomic_DNA"/>
</dbReference>
<sequence>MAMEEMRDPVSLYNLGVAAVIDNYHCFKHELRILPDNVLFDLYYKLYKEKGLCLLGVEFSDLDVFGRILKITNRRMFLLRSFQALMDHGTRVAKDLISAYGRRCSMCHSYPVSRDATIDLGLRLGGFLSDAGWFAESEKVLLACQDLCQRTEPLVKYWLKLLECCHKLLHSQTAFCHFDEAEITYHLALEVVDRLHAANEQTNLAGLFAEFSVLHFSRSEYDEAYMWSIEALKQVKPGLPTRVTIDVLRQVAKSCVMKREFKRAGLLARQAVCLTKEFFDKDHPKYSDSLLDFGFFLLNFDSIRQCVGIYETALDIRKAIFGKFNLHVAVAHEDLAYALYVHEYSSGRFLKARDHAEKATIIMEKLLPEGHLMLASVKRVKALILEEIALDTMPNNSGTHSLLAEAENLHLSSLKLAMAAFGENNVQTAKHFGNLGRLYQSMKKFQEAETMHLKAIAIKEELLGADDYEVGLSIGHLASLYNYHMKKYKKAEQLYLRSIAISLKMFGESYSGLEYDYRGLVHVYHELEDVEKVAEYTYILNNWKLHRDLHAQQEDLPIDQEETPQAVEDIIRQFFGDDK</sequence>
<dbReference type="SUPFAM" id="SSF48452">
    <property type="entry name" value="TPR-like"/>
    <property type="match status" value="1"/>
</dbReference>
<evidence type="ECO:0000313" key="2">
    <source>
        <dbReference type="Proteomes" id="UP000027135"/>
    </source>
</evidence>
<dbReference type="Pfam" id="PF13424">
    <property type="entry name" value="TPR_12"/>
    <property type="match status" value="1"/>
</dbReference>
<dbReference type="FunCoup" id="A0A067QHR8">
    <property type="interactions" value="1137"/>
</dbReference>
<dbReference type="Proteomes" id="UP000027135">
    <property type="component" value="Unassembled WGS sequence"/>
</dbReference>
<organism evidence="1 2">
    <name type="scientific">Zootermopsis nevadensis</name>
    <name type="common">Dampwood termite</name>
    <dbReference type="NCBI Taxonomy" id="136037"/>
    <lineage>
        <taxon>Eukaryota</taxon>
        <taxon>Metazoa</taxon>
        <taxon>Ecdysozoa</taxon>
        <taxon>Arthropoda</taxon>
        <taxon>Hexapoda</taxon>
        <taxon>Insecta</taxon>
        <taxon>Pterygota</taxon>
        <taxon>Neoptera</taxon>
        <taxon>Polyneoptera</taxon>
        <taxon>Dictyoptera</taxon>
        <taxon>Blattodea</taxon>
        <taxon>Blattoidea</taxon>
        <taxon>Termitoidae</taxon>
        <taxon>Termopsidae</taxon>
        <taxon>Zootermopsis</taxon>
    </lineage>
</organism>
<dbReference type="eggNOG" id="KOG1840">
    <property type="taxonomic scope" value="Eukaryota"/>
</dbReference>
<evidence type="ECO:0000313" key="1">
    <source>
        <dbReference type="EMBL" id="KDR06362.1"/>
    </source>
</evidence>
<protein>
    <submittedName>
        <fullName evidence="1">Amyloid protein-binding protein 2</fullName>
    </submittedName>
</protein>
<proteinExistence type="predicted"/>
<dbReference type="PANTHER" id="PTHR46575:SF1">
    <property type="entry name" value="AMYLOID PROTEIN-BINDING PROTEIN 2"/>
    <property type="match status" value="1"/>
</dbReference>
<dbReference type="AlphaFoldDB" id="A0A067QHR8"/>
<dbReference type="InterPro" id="IPR042476">
    <property type="entry name" value="APPBP2"/>
</dbReference>
<dbReference type="InterPro" id="IPR011990">
    <property type="entry name" value="TPR-like_helical_dom_sf"/>
</dbReference>